<dbReference type="PROSITE" id="PS50928">
    <property type="entry name" value="ABC_TM1"/>
    <property type="match status" value="1"/>
</dbReference>
<organism evidence="12 13">
    <name type="scientific">candidate division WOR-3 bacterium</name>
    <dbReference type="NCBI Taxonomy" id="2052148"/>
    <lineage>
        <taxon>Bacteria</taxon>
        <taxon>Bacteria division WOR-3</taxon>
    </lineage>
</organism>
<dbReference type="Proteomes" id="UP000264062">
    <property type="component" value="Unassembled WGS sequence"/>
</dbReference>
<evidence type="ECO:0000256" key="3">
    <source>
        <dbReference type="ARBA" id="ARBA00022448"/>
    </source>
</evidence>
<proteinExistence type="inferred from homology"/>
<dbReference type="GO" id="GO:0005886">
    <property type="term" value="C:plasma membrane"/>
    <property type="evidence" value="ECO:0007669"/>
    <property type="project" value="UniProtKB-SubCell"/>
</dbReference>
<evidence type="ECO:0000256" key="10">
    <source>
        <dbReference type="RuleBase" id="RU363054"/>
    </source>
</evidence>
<comment type="similarity">
    <text evidence="2 10">Belongs to the binding-protein-dependent transport system permease family. CysTW subfamily.</text>
</comment>
<dbReference type="EMBL" id="DMZY01000133">
    <property type="protein sequence ID" value="HAV92424.1"/>
    <property type="molecule type" value="Genomic_DNA"/>
</dbReference>
<dbReference type="PANTHER" id="PTHR30425:SF1">
    <property type="entry name" value="PHOSPHATE TRANSPORT SYSTEM PERMEASE PROTEIN PSTC"/>
    <property type="match status" value="1"/>
</dbReference>
<evidence type="ECO:0000256" key="4">
    <source>
        <dbReference type="ARBA" id="ARBA00022475"/>
    </source>
</evidence>
<gene>
    <name evidence="12" type="primary">pstC</name>
    <name evidence="12" type="ORF">DCW38_04505</name>
</gene>
<dbReference type="CDD" id="cd06261">
    <property type="entry name" value="TM_PBP2"/>
    <property type="match status" value="1"/>
</dbReference>
<sequence length="288" mass="30761">MKTKEFLFKYITLAAASLSILFLMGIILSIFKEGLPLFNDINFSDFIFGRKWHPTDEPADLGIFPLISGSIFVTLGALLVGVPLGVGSAIYLSEIASTNVREALKPFIEILAGIPSVIYGLFGMAVLAPLVRKLFNVPTGLNLFSASIILGIMIIPIISSLSEDALSAVSKELREASLALGANRIETIFKVVLPAASSGVISSIILGFGRAIGETMVVLMVSGGAAMLPKSIFSPVRPMTSAIASEMGEAVNGSQHFQALYGIAIVLFLITFLSSLLMQWFAGRENRE</sequence>
<comment type="caution">
    <text evidence="12">The sequence shown here is derived from an EMBL/GenBank/DDBJ whole genome shotgun (WGS) entry which is preliminary data.</text>
</comment>
<feature type="transmembrane region" description="Helical" evidence="9">
    <location>
        <begin position="63"/>
        <end position="86"/>
    </location>
</feature>
<evidence type="ECO:0000259" key="11">
    <source>
        <dbReference type="PROSITE" id="PS50928"/>
    </source>
</evidence>
<keyword evidence="7 9" id="KW-1133">Transmembrane helix</keyword>
<dbReference type="NCBIfam" id="TIGR02138">
    <property type="entry name" value="phosphate_pstC"/>
    <property type="match status" value="1"/>
</dbReference>
<evidence type="ECO:0000256" key="7">
    <source>
        <dbReference type="ARBA" id="ARBA00022989"/>
    </source>
</evidence>
<dbReference type="InterPro" id="IPR035906">
    <property type="entry name" value="MetI-like_sf"/>
</dbReference>
<feature type="transmembrane region" description="Helical" evidence="9">
    <location>
        <begin position="259"/>
        <end position="282"/>
    </location>
</feature>
<comment type="subcellular location">
    <subcellularLocation>
        <location evidence="1 9">Cell membrane</location>
        <topology evidence="1 9">Multi-pass membrane protein</topology>
    </subcellularLocation>
</comment>
<evidence type="ECO:0000256" key="5">
    <source>
        <dbReference type="ARBA" id="ARBA00022592"/>
    </source>
</evidence>
<evidence type="ECO:0000256" key="1">
    <source>
        <dbReference type="ARBA" id="ARBA00004651"/>
    </source>
</evidence>
<feature type="transmembrane region" description="Helical" evidence="9">
    <location>
        <begin position="107"/>
        <end position="131"/>
    </location>
</feature>
<keyword evidence="8 9" id="KW-0472">Membrane</keyword>
<feature type="domain" description="ABC transmembrane type-1" evidence="11">
    <location>
        <begin position="67"/>
        <end position="278"/>
    </location>
</feature>
<accession>A0A350HA58</accession>
<dbReference type="GO" id="GO:0005315">
    <property type="term" value="F:phosphate transmembrane transporter activity"/>
    <property type="evidence" value="ECO:0007669"/>
    <property type="project" value="InterPro"/>
</dbReference>
<dbReference type="SUPFAM" id="SSF161098">
    <property type="entry name" value="MetI-like"/>
    <property type="match status" value="1"/>
</dbReference>
<feature type="transmembrane region" description="Helical" evidence="9">
    <location>
        <begin position="187"/>
        <end position="212"/>
    </location>
</feature>
<protein>
    <recommendedName>
        <fullName evidence="10">Phosphate transport system permease protein</fullName>
    </recommendedName>
</protein>
<keyword evidence="5 10" id="KW-0592">Phosphate transport</keyword>
<keyword evidence="6 9" id="KW-0812">Transmembrane</keyword>
<dbReference type="Pfam" id="PF00528">
    <property type="entry name" value="BPD_transp_1"/>
    <property type="match status" value="1"/>
</dbReference>
<evidence type="ECO:0000256" key="9">
    <source>
        <dbReference type="RuleBase" id="RU363032"/>
    </source>
</evidence>
<dbReference type="InterPro" id="IPR051124">
    <property type="entry name" value="Phosphate_Transport_Permease"/>
</dbReference>
<evidence type="ECO:0000313" key="13">
    <source>
        <dbReference type="Proteomes" id="UP000264062"/>
    </source>
</evidence>
<dbReference type="AlphaFoldDB" id="A0A350HA58"/>
<name>A0A350HA58_UNCW3</name>
<dbReference type="Gene3D" id="1.10.3720.10">
    <property type="entry name" value="MetI-like"/>
    <property type="match status" value="1"/>
</dbReference>
<evidence type="ECO:0000256" key="6">
    <source>
        <dbReference type="ARBA" id="ARBA00022692"/>
    </source>
</evidence>
<keyword evidence="3 9" id="KW-0813">Transport</keyword>
<dbReference type="GO" id="GO:0006817">
    <property type="term" value="P:phosphate ion transport"/>
    <property type="evidence" value="ECO:0007669"/>
    <property type="project" value="UniProtKB-KW"/>
</dbReference>
<feature type="transmembrane region" description="Helical" evidence="9">
    <location>
        <begin position="7"/>
        <end position="31"/>
    </location>
</feature>
<evidence type="ECO:0000256" key="2">
    <source>
        <dbReference type="ARBA" id="ARBA00007069"/>
    </source>
</evidence>
<evidence type="ECO:0000313" key="12">
    <source>
        <dbReference type="EMBL" id="HAV92424.1"/>
    </source>
</evidence>
<reference evidence="12 13" key="1">
    <citation type="journal article" date="2018" name="Nat. Biotechnol.">
        <title>A standardized bacterial taxonomy based on genome phylogeny substantially revises the tree of life.</title>
        <authorList>
            <person name="Parks D.H."/>
            <person name="Chuvochina M."/>
            <person name="Waite D.W."/>
            <person name="Rinke C."/>
            <person name="Skarshewski A."/>
            <person name="Chaumeil P.A."/>
            <person name="Hugenholtz P."/>
        </authorList>
    </citation>
    <scope>NUCLEOTIDE SEQUENCE [LARGE SCALE GENOMIC DNA]</scope>
    <source>
        <strain evidence="12">UBA9956</strain>
    </source>
</reference>
<evidence type="ECO:0000256" key="8">
    <source>
        <dbReference type="ARBA" id="ARBA00023136"/>
    </source>
</evidence>
<dbReference type="InterPro" id="IPR000515">
    <property type="entry name" value="MetI-like"/>
</dbReference>
<dbReference type="InterPro" id="IPR011864">
    <property type="entry name" value="Phosphate_PstC"/>
</dbReference>
<comment type="function">
    <text evidence="10">Part of the binding-protein-dependent transport system for phosphate; probably responsible for the translocation of the substrate across the membrane.</text>
</comment>
<keyword evidence="4 10" id="KW-1003">Cell membrane</keyword>
<dbReference type="PANTHER" id="PTHR30425">
    <property type="entry name" value="PHOSPHATE TRANSPORT SYSTEM PERMEASE PROTEIN PST"/>
    <property type="match status" value="1"/>
</dbReference>
<feature type="transmembrane region" description="Helical" evidence="9">
    <location>
        <begin position="143"/>
        <end position="166"/>
    </location>
</feature>